<reference evidence="1 4" key="3">
    <citation type="submission" date="2019-12" db="EMBL/GenBank/DDBJ databases">
        <title>Draft Genome Sequences of Six Type Strains of the Genus Massilia.</title>
        <authorList>
            <person name="Miess H."/>
            <person name="Frediansyah A."/>
            <person name="Goeker M."/>
            <person name="Gross H."/>
        </authorList>
    </citation>
    <scope>NUCLEOTIDE SEQUENCE [LARGE SCALE GENOMIC DNA]</scope>
    <source>
        <strain evidence="1 4">DSM 26639</strain>
    </source>
</reference>
<organism evidence="2 3">
    <name type="scientific">Pseudoduganella flava</name>
    <dbReference type="NCBI Taxonomy" id="871742"/>
    <lineage>
        <taxon>Bacteria</taxon>
        <taxon>Pseudomonadati</taxon>
        <taxon>Pseudomonadota</taxon>
        <taxon>Betaproteobacteria</taxon>
        <taxon>Burkholderiales</taxon>
        <taxon>Oxalobacteraceae</taxon>
        <taxon>Telluria group</taxon>
        <taxon>Pseudoduganella</taxon>
    </lineage>
</organism>
<protein>
    <recommendedName>
        <fullName evidence="5">Type III secretion protein</fullName>
    </recommendedName>
</protein>
<dbReference type="Proteomes" id="UP000315112">
    <property type="component" value="Unassembled WGS sequence"/>
</dbReference>
<dbReference type="OrthoDB" id="8719938at2"/>
<reference evidence="2" key="2">
    <citation type="submission" date="2019-07" db="EMBL/GenBank/DDBJ databases">
        <authorList>
            <person name="Whitman W."/>
            <person name="Huntemann M."/>
            <person name="Clum A."/>
            <person name="Pillay M."/>
            <person name="Palaniappan K."/>
            <person name="Varghese N."/>
            <person name="Mikhailova N."/>
            <person name="Stamatis D."/>
            <person name="Reddy T."/>
            <person name="Daum C."/>
            <person name="Shapiro N."/>
            <person name="Ivanova N."/>
            <person name="Kyrpides N."/>
            <person name="Woyke T."/>
        </authorList>
    </citation>
    <scope>NUCLEOTIDE SEQUENCE</scope>
    <source>
        <strain evidence="2">CGMCC 1.10685</strain>
    </source>
</reference>
<keyword evidence="4" id="KW-1185">Reference proteome</keyword>
<dbReference type="EMBL" id="CP046904">
    <property type="protein sequence ID" value="QGZ42135.1"/>
    <property type="molecule type" value="Genomic_DNA"/>
</dbReference>
<evidence type="ECO:0008006" key="5">
    <source>
        <dbReference type="Google" id="ProtNLM"/>
    </source>
</evidence>
<dbReference type="Gene3D" id="1.10.287.1700">
    <property type="match status" value="1"/>
</dbReference>
<evidence type="ECO:0000313" key="2">
    <source>
        <dbReference type="EMBL" id="TWI42492.1"/>
    </source>
</evidence>
<dbReference type="Proteomes" id="UP000437862">
    <property type="component" value="Chromosome"/>
</dbReference>
<evidence type="ECO:0000313" key="1">
    <source>
        <dbReference type="EMBL" id="QGZ42135.1"/>
    </source>
</evidence>
<sequence length="158" mass="18649">MMPRRAKREVVDVAEPRRQDDSLGKLLHVRKQRLGRLERERNEARQRWRGQREALRAKKLERRRLLAETAAFWQEARAAFFAMTSTTGQFGAAKARYEKMKEEAAAGYLRWREELGRCHAAQRAFFDALDAVRAAQRQQEKLGILRDELREQARRAEE</sequence>
<reference evidence="2 3" key="1">
    <citation type="journal article" date="2015" name="Stand. Genomic Sci.">
        <title>Genomic Encyclopedia of Bacterial and Archaeal Type Strains, Phase III: the genomes of soil and plant-associated and newly described type strains.</title>
        <authorList>
            <person name="Whitman W.B."/>
            <person name="Woyke T."/>
            <person name="Klenk H.P."/>
            <person name="Zhou Y."/>
            <person name="Lilburn T.G."/>
            <person name="Beck B.J."/>
            <person name="De Vos P."/>
            <person name="Vandamme P."/>
            <person name="Eisen J.A."/>
            <person name="Garrity G."/>
            <person name="Hugenholtz P."/>
            <person name="Kyrpides N.C."/>
        </authorList>
    </citation>
    <scope>NUCLEOTIDE SEQUENCE [LARGE SCALE GENOMIC DNA]</scope>
    <source>
        <strain evidence="2 3">CGMCC 1.10685</strain>
    </source>
</reference>
<dbReference type="RefSeq" id="WP_145881313.1">
    <property type="nucleotide sequence ID" value="NZ_CP046904.1"/>
</dbReference>
<name>A0A562PDB5_9BURK</name>
<accession>A0A562PDB5</accession>
<proteinExistence type="predicted"/>
<dbReference type="EMBL" id="VLKW01000014">
    <property type="protein sequence ID" value="TWI42492.1"/>
    <property type="molecule type" value="Genomic_DNA"/>
</dbReference>
<gene>
    <name evidence="1" type="ORF">GO485_25885</name>
    <name evidence="2" type="ORF">IP92_05468</name>
</gene>
<evidence type="ECO:0000313" key="3">
    <source>
        <dbReference type="Proteomes" id="UP000315112"/>
    </source>
</evidence>
<dbReference type="InterPro" id="IPR053716">
    <property type="entry name" value="Flag_assembly_chemotaxis_eff"/>
</dbReference>
<evidence type="ECO:0000313" key="4">
    <source>
        <dbReference type="Proteomes" id="UP000437862"/>
    </source>
</evidence>
<dbReference type="AlphaFoldDB" id="A0A562PDB5"/>